<dbReference type="PANTHER" id="PTHR11851">
    <property type="entry name" value="METALLOPROTEASE"/>
    <property type="match status" value="1"/>
</dbReference>
<evidence type="ECO:0000259" key="2">
    <source>
        <dbReference type="Pfam" id="PF05193"/>
    </source>
</evidence>
<dbReference type="Pfam" id="PF00675">
    <property type="entry name" value="Peptidase_M16"/>
    <property type="match status" value="1"/>
</dbReference>
<dbReference type="SUPFAM" id="SSF63411">
    <property type="entry name" value="LuxS/MPP-like metallohydrolase"/>
    <property type="match status" value="2"/>
</dbReference>
<dbReference type="InterPro" id="IPR050361">
    <property type="entry name" value="MPP/UQCRC_Complex"/>
</dbReference>
<dbReference type="Gene3D" id="3.30.830.10">
    <property type="entry name" value="Metalloenzyme, LuxS/M16 peptidase-like"/>
    <property type="match status" value="2"/>
</dbReference>
<organism evidence="3 4">
    <name type="scientific">Larkinella arboricola</name>
    <dbReference type="NCBI Taxonomy" id="643671"/>
    <lineage>
        <taxon>Bacteria</taxon>
        <taxon>Pseudomonadati</taxon>
        <taxon>Bacteroidota</taxon>
        <taxon>Cytophagia</taxon>
        <taxon>Cytophagales</taxon>
        <taxon>Spirosomataceae</taxon>
        <taxon>Larkinella</taxon>
    </lineage>
</organism>
<dbReference type="InterPro" id="IPR011765">
    <property type="entry name" value="Pept_M16_N"/>
</dbReference>
<dbReference type="GO" id="GO:0046872">
    <property type="term" value="F:metal ion binding"/>
    <property type="evidence" value="ECO:0007669"/>
    <property type="project" value="InterPro"/>
</dbReference>
<protein>
    <submittedName>
        <fullName evidence="3">Putative Zn-dependent peptidase</fullName>
    </submittedName>
</protein>
<reference evidence="3 4" key="1">
    <citation type="submission" date="2018-06" db="EMBL/GenBank/DDBJ databases">
        <title>Genomic Encyclopedia of Archaeal and Bacterial Type Strains, Phase II (KMG-II): from individual species to whole genera.</title>
        <authorList>
            <person name="Goeker M."/>
        </authorList>
    </citation>
    <scope>NUCLEOTIDE SEQUENCE [LARGE SCALE GENOMIC DNA]</scope>
    <source>
        <strain evidence="3 4">DSM 21851</strain>
    </source>
</reference>
<dbReference type="EMBL" id="QLMC01000003">
    <property type="protein sequence ID" value="RAJ97852.1"/>
    <property type="molecule type" value="Genomic_DNA"/>
</dbReference>
<dbReference type="PANTHER" id="PTHR11851:SF224">
    <property type="entry name" value="PROCESSING PROTEASE"/>
    <property type="match status" value="1"/>
</dbReference>
<dbReference type="Pfam" id="PF05193">
    <property type="entry name" value="Peptidase_M16_C"/>
    <property type="match status" value="1"/>
</dbReference>
<dbReference type="RefSeq" id="WP_111628810.1">
    <property type="nucleotide sequence ID" value="NZ_QLMC01000003.1"/>
</dbReference>
<dbReference type="Proteomes" id="UP000248790">
    <property type="component" value="Unassembled WGS sequence"/>
</dbReference>
<proteinExistence type="predicted"/>
<evidence type="ECO:0000259" key="1">
    <source>
        <dbReference type="Pfam" id="PF00675"/>
    </source>
</evidence>
<evidence type="ECO:0000313" key="4">
    <source>
        <dbReference type="Proteomes" id="UP000248790"/>
    </source>
</evidence>
<dbReference type="InterPro" id="IPR011249">
    <property type="entry name" value="Metalloenz_LuxS/M16"/>
</dbReference>
<feature type="domain" description="Peptidase M16 C-terminal" evidence="2">
    <location>
        <begin position="184"/>
        <end position="358"/>
    </location>
</feature>
<sequence>MEVIDRTEAPDYKRIEEVKVPAIATQTLDNGQPVYWINAGQQPVIRLEIIFEAGAWYEPIAGVSSLAMKMLAEGTRSHTSAQISEYFDRYGAFLELHSGTNRASLMVYGLTKHLPAILPMIQEMLTDSVIPEKELNHQKNIAIQNLRVNLEKNNFVAGRLIREKVFGKRHPYGQHQYPETLETIQRDSVETFYQQQIRQRPFRVVAAGHVTETEIALLNQYFGQQSVEPVLSVNGTDKNVVSDFTPALIEKADSLQSSIRLGRLLFTREHPDYFPVLVLNEVLGGYFGSRLMKNIREEKGFTYGIWSNLSMFPKEGSLLIGTDVKRENTQQTLDEIWKEIRQLRDEPVPESELETVRNYMAGSYVGSLNTPFEIADRYKMVLFDGLPADYISTYINRIQAVTAGQVQEMANRYLPDGSLVEVVVGGK</sequence>
<accession>A0A327WX10</accession>
<comment type="caution">
    <text evidence="3">The sequence shown here is derived from an EMBL/GenBank/DDBJ whole genome shotgun (WGS) entry which is preliminary data.</text>
</comment>
<dbReference type="OrthoDB" id="9811314at2"/>
<dbReference type="AlphaFoldDB" id="A0A327WX10"/>
<keyword evidence="4" id="KW-1185">Reference proteome</keyword>
<dbReference type="InterPro" id="IPR007863">
    <property type="entry name" value="Peptidase_M16_C"/>
</dbReference>
<evidence type="ECO:0000313" key="3">
    <source>
        <dbReference type="EMBL" id="RAJ97852.1"/>
    </source>
</evidence>
<gene>
    <name evidence="3" type="ORF">LX87_02758</name>
</gene>
<feature type="domain" description="Peptidase M16 N-terminal" evidence="1">
    <location>
        <begin position="41"/>
        <end position="152"/>
    </location>
</feature>
<name>A0A327WX10_LARAB</name>